<dbReference type="InterPro" id="IPR013249">
    <property type="entry name" value="RNA_pol_sigma70_r4_t2"/>
</dbReference>
<dbReference type="InterPro" id="IPR014284">
    <property type="entry name" value="RNA_pol_sigma-70_dom"/>
</dbReference>
<dbReference type="NCBIfam" id="TIGR02937">
    <property type="entry name" value="sigma70-ECF"/>
    <property type="match status" value="1"/>
</dbReference>
<dbReference type="CDD" id="cd06171">
    <property type="entry name" value="Sigma70_r4"/>
    <property type="match status" value="1"/>
</dbReference>
<dbReference type="GO" id="GO:0006352">
    <property type="term" value="P:DNA-templated transcription initiation"/>
    <property type="evidence" value="ECO:0007669"/>
    <property type="project" value="InterPro"/>
</dbReference>
<dbReference type="PANTHER" id="PTHR43133:SF57">
    <property type="entry name" value="RNA POLYMERASE SIGMA-70 FACTOR"/>
    <property type="match status" value="1"/>
</dbReference>
<feature type="domain" description="RNA polymerase sigma-70 region 2" evidence="5">
    <location>
        <begin position="26"/>
        <end position="92"/>
    </location>
</feature>
<dbReference type="Proteomes" id="UP000034108">
    <property type="component" value="Unassembled WGS sequence"/>
</dbReference>
<dbReference type="Gene3D" id="1.10.1740.10">
    <property type="match status" value="1"/>
</dbReference>
<dbReference type="SUPFAM" id="SSF88659">
    <property type="entry name" value="Sigma3 and sigma4 domains of RNA polymerase sigma factors"/>
    <property type="match status" value="1"/>
</dbReference>
<evidence type="ECO:0000313" key="8">
    <source>
        <dbReference type="Proteomes" id="UP000034108"/>
    </source>
</evidence>
<evidence type="ECO:0000256" key="3">
    <source>
        <dbReference type="ARBA" id="ARBA00023082"/>
    </source>
</evidence>
<dbReference type="GO" id="GO:0003677">
    <property type="term" value="F:DNA binding"/>
    <property type="evidence" value="ECO:0007669"/>
    <property type="project" value="InterPro"/>
</dbReference>
<dbReference type="Pfam" id="PF08281">
    <property type="entry name" value="Sigma70_r4_2"/>
    <property type="match status" value="1"/>
</dbReference>
<evidence type="ECO:0000256" key="4">
    <source>
        <dbReference type="ARBA" id="ARBA00023163"/>
    </source>
</evidence>
<comment type="similarity">
    <text evidence="1">Belongs to the sigma-70 factor family. ECF subfamily.</text>
</comment>
<name>A0A0G0V9Q2_9BACT</name>
<dbReference type="EMBL" id="LCAV01000026">
    <property type="protein sequence ID" value="KKR97649.1"/>
    <property type="molecule type" value="Genomic_DNA"/>
</dbReference>
<dbReference type="Gene3D" id="1.10.10.10">
    <property type="entry name" value="Winged helix-like DNA-binding domain superfamily/Winged helix DNA-binding domain"/>
    <property type="match status" value="1"/>
</dbReference>
<dbReference type="InterPro" id="IPR013324">
    <property type="entry name" value="RNA_pol_sigma_r3/r4-like"/>
</dbReference>
<organism evidence="7 8">
    <name type="scientific">Candidatus Magasanikbacteria bacterium GW2011_GWC2_41_17</name>
    <dbReference type="NCBI Taxonomy" id="1619048"/>
    <lineage>
        <taxon>Bacteria</taxon>
        <taxon>Candidatus Magasanikiibacteriota</taxon>
    </lineage>
</organism>
<evidence type="ECO:0000259" key="6">
    <source>
        <dbReference type="Pfam" id="PF08281"/>
    </source>
</evidence>
<evidence type="ECO:0000256" key="2">
    <source>
        <dbReference type="ARBA" id="ARBA00023015"/>
    </source>
</evidence>
<evidence type="ECO:0000259" key="5">
    <source>
        <dbReference type="Pfam" id="PF04542"/>
    </source>
</evidence>
<dbReference type="Pfam" id="PF04542">
    <property type="entry name" value="Sigma70_r2"/>
    <property type="match status" value="1"/>
</dbReference>
<dbReference type="PANTHER" id="PTHR43133">
    <property type="entry name" value="RNA POLYMERASE ECF-TYPE SIGMA FACTO"/>
    <property type="match status" value="1"/>
</dbReference>
<dbReference type="InterPro" id="IPR007627">
    <property type="entry name" value="RNA_pol_sigma70_r2"/>
</dbReference>
<dbReference type="STRING" id="1619048.UU49_C0026G0004"/>
<dbReference type="InterPro" id="IPR013325">
    <property type="entry name" value="RNA_pol_sigma_r2"/>
</dbReference>
<keyword evidence="4" id="KW-0804">Transcription</keyword>
<feature type="domain" description="RNA polymerase sigma factor 70 region 4 type 2" evidence="6">
    <location>
        <begin position="123"/>
        <end position="175"/>
    </location>
</feature>
<keyword evidence="3" id="KW-0731">Sigma factor</keyword>
<dbReference type="GO" id="GO:0016987">
    <property type="term" value="F:sigma factor activity"/>
    <property type="evidence" value="ECO:0007669"/>
    <property type="project" value="UniProtKB-KW"/>
</dbReference>
<keyword evidence="2" id="KW-0805">Transcription regulation</keyword>
<proteinExistence type="inferred from homology"/>
<protein>
    <submittedName>
        <fullName evidence="7">RNA polymerase, sigma-24 subunit, ECF subfamily</fullName>
    </submittedName>
</protein>
<reference evidence="7 8" key="1">
    <citation type="journal article" date="2015" name="Nature">
        <title>rRNA introns, odd ribosomes, and small enigmatic genomes across a large radiation of phyla.</title>
        <authorList>
            <person name="Brown C.T."/>
            <person name="Hug L.A."/>
            <person name="Thomas B.C."/>
            <person name="Sharon I."/>
            <person name="Castelle C.J."/>
            <person name="Singh A."/>
            <person name="Wilkins M.J."/>
            <person name="Williams K.H."/>
            <person name="Banfield J.F."/>
        </authorList>
    </citation>
    <scope>NUCLEOTIDE SEQUENCE [LARGE SCALE GENOMIC DNA]</scope>
</reference>
<comment type="caution">
    <text evidence="7">The sequence shown here is derived from an EMBL/GenBank/DDBJ whole genome shotgun (WGS) entry which is preliminary data.</text>
</comment>
<dbReference type="SUPFAM" id="SSF88946">
    <property type="entry name" value="Sigma2 domain of RNA polymerase sigma factors"/>
    <property type="match status" value="1"/>
</dbReference>
<evidence type="ECO:0000256" key="1">
    <source>
        <dbReference type="ARBA" id="ARBA00010641"/>
    </source>
</evidence>
<sequence length="185" mass="21755">MSDHLKEKWLLYQLKTKHEPEIYGQLYDLYAPKIYRFIYFKVSSSMDAEDLTAEVFLKAWEYVNKNKEIEKFGGLLYKIARNLVIDFYRKKSTHEINLDETFLQKISDAGATVEKMAVKSDSQNIMKGLRLLKEEYREVLTLRYIDELDAGEIASILNKSSINVRVLIHRALKTLRKIIDQNQNV</sequence>
<dbReference type="InterPro" id="IPR036388">
    <property type="entry name" value="WH-like_DNA-bd_sf"/>
</dbReference>
<evidence type="ECO:0000313" key="7">
    <source>
        <dbReference type="EMBL" id="KKR97649.1"/>
    </source>
</evidence>
<gene>
    <name evidence="7" type="ORF">UU49_C0026G0004</name>
</gene>
<accession>A0A0G0V9Q2</accession>
<dbReference type="AlphaFoldDB" id="A0A0G0V9Q2"/>
<dbReference type="InterPro" id="IPR039425">
    <property type="entry name" value="RNA_pol_sigma-70-like"/>
</dbReference>